<keyword evidence="5" id="KW-1185">Reference proteome</keyword>
<organism evidence="4 5">
    <name type="scientific">Hohenbuehelia grisea</name>
    <dbReference type="NCBI Taxonomy" id="104357"/>
    <lineage>
        <taxon>Eukaryota</taxon>
        <taxon>Fungi</taxon>
        <taxon>Dikarya</taxon>
        <taxon>Basidiomycota</taxon>
        <taxon>Agaricomycotina</taxon>
        <taxon>Agaricomycetes</taxon>
        <taxon>Agaricomycetidae</taxon>
        <taxon>Agaricales</taxon>
        <taxon>Pleurotineae</taxon>
        <taxon>Pleurotaceae</taxon>
        <taxon>Hohenbuehelia</taxon>
    </lineage>
</organism>
<name>A0ABR3JBP6_9AGAR</name>
<dbReference type="InterPro" id="IPR051681">
    <property type="entry name" value="Ser/Thr_Kinases-Pseudokinases"/>
</dbReference>
<dbReference type="InterPro" id="IPR011009">
    <property type="entry name" value="Kinase-like_dom_sf"/>
</dbReference>
<dbReference type="PROSITE" id="PS50011">
    <property type="entry name" value="PROTEIN_KINASE_DOM"/>
    <property type="match status" value="1"/>
</dbReference>
<evidence type="ECO:0000256" key="1">
    <source>
        <dbReference type="SAM" id="MobiDB-lite"/>
    </source>
</evidence>
<protein>
    <recommendedName>
        <fullName evidence="6">Non-specific serine/threonine protein kinase</fullName>
    </recommendedName>
</protein>
<evidence type="ECO:0000313" key="4">
    <source>
        <dbReference type="EMBL" id="KAL0952853.1"/>
    </source>
</evidence>
<dbReference type="EMBL" id="JASNQZ010000010">
    <property type="protein sequence ID" value="KAL0952853.1"/>
    <property type="molecule type" value="Genomic_DNA"/>
</dbReference>
<accession>A0ABR3JBP6</accession>
<feature type="domain" description="Protein kinase" evidence="3">
    <location>
        <begin position="756"/>
        <end position="1059"/>
    </location>
</feature>
<feature type="region of interest" description="Disordered" evidence="1">
    <location>
        <begin position="586"/>
        <end position="609"/>
    </location>
</feature>
<dbReference type="Proteomes" id="UP001556367">
    <property type="component" value="Unassembled WGS sequence"/>
</dbReference>
<feature type="domain" description="DH" evidence="2">
    <location>
        <begin position="177"/>
        <end position="357"/>
    </location>
</feature>
<dbReference type="SUPFAM" id="SSF56112">
    <property type="entry name" value="Protein kinase-like (PK-like)"/>
    <property type="match status" value="1"/>
</dbReference>
<dbReference type="InterPro" id="IPR000719">
    <property type="entry name" value="Prot_kinase_dom"/>
</dbReference>
<dbReference type="Gene3D" id="1.10.510.10">
    <property type="entry name" value="Transferase(Phosphotransferase) domain 1"/>
    <property type="match status" value="1"/>
</dbReference>
<dbReference type="SUPFAM" id="SSF48065">
    <property type="entry name" value="DBL homology domain (DH-domain)"/>
    <property type="match status" value="1"/>
</dbReference>
<feature type="region of interest" description="Disordered" evidence="1">
    <location>
        <begin position="621"/>
        <end position="641"/>
    </location>
</feature>
<dbReference type="Gene3D" id="1.20.900.10">
    <property type="entry name" value="Dbl homology (DH) domain"/>
    <property type="match status" value="1"/>
</dbReference>
<evidence type="ECO:0000259" key="3">
    <source>
        <dbReference type="PROSITE" id="PS50011"/>
    </source>
</evidence>
<sequence length="1074" mass="117491">MGALELNLPPPPKAPSDKLRLDAFRIFARLEHIPELQSWITLIKTAATAQSRAHNLSYTHEARYYRLMWDCVALGAPLCVLLDLLGSPSSANGLYFDPDEPGAQPGDREKMFGHFIQRVHVLEIQGRMAYGEVLRVDDFVRGSASGFGKILGTVERVLGALNASFPGLFVLPVASISRDELLDDLLATEQGHVDDLHQIFTAAQSMTADHGSDDPSLECLVVHLPRLIVYHTNILNTLECSRDDSDIDWETVLTPHPSTNPLHARSMGSYKSFCANYLALMDLVEACITGNAASGSIERHARTLRRLLPSVLTRLPDYAEFLHNFLALTSPALPRPFDTVCRALFRLRAICADIDEIGLTLRTMRASRVLNLVGPSPSFLAPTRSLGSECDVDMGNLVLDDVLVVGATNDTLKVFLFETLLLCCRDTDSNLGLDSEERDGVRLEHMPNPTYPIPPWDVGPALRSTPLRANLDLVVVHAIPTSELSALRCLEDDTFEIDWKPTSPSTRLRLSSSTSSGTRSLLFARLAPAQCEQWCVALMPFIPSTRVHCVPAFGTQSAFGLGLGMLSDGSESISESSTMFHEAHTRASSQDTDITLEPSSDSSVDSPSQSTLLTITTATDILANPRTHTSKPRPWSVIGRKGTRSEASSMIHQELDDLNNEERVLYTDTPLSPTLLPRLFSEDLPVSPRSPVQIPNYATHSLIHGHVHSTFLRPLDARVIARGAEVELSPATPTPIRHHLPSEDPTVPDLTGEIEREGDYPAAHGGYSDVWKGMWKRRVGEPGLVKVAVKVLRAQHLADATRQEKLERRLHRELSLWKTLSHKNVIPLLGTTSDFGPGRAPSADSGTGVKAMVCPWYDNGTVSAYMERFGDVLGMGERLVLLGGVASGLAYLHDHSVVHGDLTGSNILINDAGEACLCDFGLSSIVAEFRGPETGAWSSSTTGVGGAVRWADCRLFQTLALEGDGTVEGEAEPPQVLTTHNDVYSFGSVMLEILSGRIPYHYLRTDAQVVIELSRGTRPRRPAPAFVTEEQWAFMLRCWGDDLDARPKGSELLEAARAFGRACREGPGRRNTVA</sequence>
<evidence type="ECO:0008006" key="6">
    <source>
        <dbReference type="Google" id="ProtNLM"/>
    </source>
</evidence>
<gene>
    <name evidence="4" type="ORF">HGRIS_007077</name>
</gene>
<dbReference type="InterPro" id="IPR008266">
    <property type="entry name" value="Tyr_kinase_AS"/>
</dbReference>
<dbReference type="PANTHER" id="PTHR44329:SF214">
    <property type="entry name" value="PROTEIN KINASE DOMAIN-CONTAINING PROTEIN"/>
    <property type="match status" value="1"/>
</dbReference>
<dbReference type="PANTHER" id="PTHR44329">
    <property type="entry name" value="SERINE/THREONINE-PROTEIN KINASE TNNI3K-RELATED"/>
    <property type="match status" value="1"/>
</dbReference>
<evidence type="ECO:0000313" key="5">
    <source>
        <dbReference type="Proteomes" id="UP001556367"/>
    </source>
</evidence>
<evidence type="ECO:0000259" key="2">
    <source>
        <dbReference type="PROSITE" id="PS50010"/>
    </source>
</evidence>
<proteinExistence type="predicted"/>
<feature type="compositionally biased region" description="Low complexity" evidence="1">
    <location>
        <begin position="598"/>
        <end position="609"/>
    </location>
</feature>
<reference evidence="5" key="1">
    <citation type="submission" date="2024-06" db="EMBL/GenBank/DDBJ databases">
        <title>Multi-omics analyses provide insights into the biosynthesis of the anticancer antibiotic pleurotin in Hohenbuehelia grisea.</title>
        <authorList>
            <person name="Weaver J.A."/>
            <person name="Alberti F."/>
        </authorList>
    </citation>
    <scope>NUCLEOTIDE SEQUENCE [LARGE SCALE GENOMIC DNA]</scope>
    <source>
        <strain evidence="5">T-177</strain>
    </source>
</reference>
<dbReference type="PROSITE" id="PS00109">
    <property type="entry name" value="PROTEIN_KINASE_TYR"/>
    <property type="match status" value="1"/>
</dbReference>
<comment type="caution">
    <text evidence="4">The sequence shown here is derived from an EMBL/GenBank/DDBJ whole genome shotgun (WGS) entry which is preliminary data.</text>
</comment>
<dbReference type="Pfam" id="PF07714">
    <property type="entry name" value="PK_Tyr_Ser-Thr"/>
    <property type="match status" value="1"/>
</dbReference>
<dbReference type="InterPro" id="IPR001245">
    <property type="entry name" value="Ser-Thr/Tyr_kinase_cat_dom"/>
</dbReference>
<dbReference type="PROSITE" id="PS50010">
    <property type="entry name" value="DH_2"/>
    <property type="match status" value="1"/>
</dbReference>
<dbReference type="InterPro" id="IPR035899">
    <property type="entry name" value="DBL_dom_sf"/>
</dbReference>
<dbReference type="InterPro" id="IPR000219">
    <property type="entry name" value="DH_dom"/>
</dbReference>